<protein>
    <submittedName>
        <fullName evidence="1">Uncharacterized protein</fullName>
    </submittedName>
</protein>
<keyword evidence="2" id="KW-1185">Reference proteome</keyword>
<evidence type="ECO:0000313" key="1">
    <source>
        <dbReference type="EMBL" id="KAJ9661393.1"/>
    </source>
</evidence>
<gene>
    <name evidence="1" type="ORF">H2198_001961</name>
</gene>
<comment type="caution">
    <text evidence="1">The sequence shown here is derived from an EMBL/GenBank/DDBJ whole genome shotgun (WGS) entry which is preliminary data.</text>
</comment>
<reference evidence="1" key="1">
    <citation type="submission" date="2022-10" db="EMBL/GenBank/DDBJ databases">
        <title>Culturing micro-colonial fungi from biological soil crusts in the Mojave desert and describing Neophaeococcomyces mojavensis, and introducing the new genera and species Taxawa tesnikishii.</title>
        <authorList>
            <person name="Kurbessoian T."/>
            <person name="Stajich J.E."/>
        </authorList>
    </citation>
    <scope>NUCLEOTIDE SEQUENCE</scope>
    <source>
        <strain evidence="1">JES_112</strain>
    </source>
</reference>
<dbReference type="Proteomes" id="UP001172386">
    <property type="component" value="Unassembled WGS sequence"/>
</dbReference>
<evidence type="ECO:0000313" key="2">
    <source>
        <dbReference type="Proteomes" id="UP001172386"/>
    </source>
</evidence>
<dbReference type="EMBL" id="JAPDRQ010000023">
    <property type="protein sequence ID" value="KAJ9661393.1"/>
    <property type="molecule type" value="Genomic_DNA"/>
</dbReference>
<name>A0ACC3AFW9_9EURO</name>
<accession>A0ACC3AFW9</accession>
<organism evidence="1 2">
    <name type="scientific">Neophaeococcomyces mojaviensis</name>
    <dbReference type="NCBI Taxonomy" id="3383035"/>
    <lineage>
        <taxon>Eukaryota</taxon>
        <taxon>Fungi</taxon>
        <taxon>Dikarya</taxon>
        <taxon>Ascomycota</taxon>
        <taxon>Pezizomycotina</taxon>
        <taxon>Eurotiomycetes</taxon>
        <taxon>Chaetothyriomycetidae</taxon>
        <taxon>Chaetothyriales</taxon>
        <taxon>Chaetothyriales incertae sedis</taxon>
        <taxon>Neophaeococcomyces</taxon>
    </lineage>
</organism>
<sequence>MASDELRAVLQSLHVPSLILSRSRTINAVNDGICRLTGQLSHKSLVGHKIDEFGFVLIPSGNSQHQDWDSLFQACASEQERPIALQHNDHGNSVDKQRESWVEDFWDDEDRRLSTVVDVMVTRSKSVSIPASEDDVNHIRARMSVRGLRLEGGSMYIITFQRPVLRQELSNAQPRDRASDNEHINQDQNVDEVSLPEDSADREKQVHRMVSTAIPYFTALFDPDGQAVYLSTSWYRVTGMTSEETLGKGWFQAIHPDDRQAMMDGFAKMVRHREDSLTREARYRGENGTYQWFLVRVESSREEFGNLNYWYASMMNVDTLLRTKQDSENRTKSILKLVSHTDVCLWGIQQDGNLLLREGSLSWDPVAILSRQSRKEDSERFNATTCDASTSANRVCDIVKDILDGKLSTYTLEHNEEDRWYRSTLIADLQGHIPNQGSSQVTQAVLGLTIDITDVRARAGLEVQNAALVEKERVAKEASELKSRFVANISHELRTPVAGIIGMNDLLTESLSNKEQRYFSNNIRSAAAQLLNVINDVLDLSKIEAGRLEIESVPFRICQLVENIHSIMAIQAKRKGLSFVCKNVDIPQSIVVVGDPNRLQQVLLNLLSNSIKFTKTGRVTLDVSLVPSTKAAEEPVSRSSDDKETSSQASQPSSTSNSLIEIQFIVEDTGCGMTKATIEKMFEAFLQADSSTARQYGGTGLGLTISRQFVEMMNGTINFESTLGVGTRAVVRITFQKASHEVEEVDLTLSARSPVTAGDVEPGTEAYATLSGVAAEPARQTLARKGSRNLENPASVTATISVDDRNKMLVLIVEDNGVNLKIATLMTEKLGLQVVTALNGEEALDILETRAESKESSPDIILMDCMMPIMDGYEATRRLRQDTSRFSAHSRSIPIIALTASAHEGDMKRCLEAGMDDYLIKPVNKKKLEHALVHWILKGQQRRTQNGRKSSALGRT</sequence>
<proteinExistence type="predicted"/>